<accession>A0A1Y4L100</accession>
<organism evidence="1 2">
    <name type="scientific">Butyricicoccus pullicaecorum</name>
    <dbReference type="NCBI Taxonomy" id="501571"/>
    <lineage>
        <taxon>Bacteria</taxon>
        <taxon>Bacillati</taxon>
        <taxon>Bacillota</taxon>
        <taxon>Clostridia</taxon>
        <taxon>Eubacteriales</taxon>
        <taxon>Butyricicoccaceae</taxon>
        <taxon>Butyricicoccus</taxon>
    </lineage>
</organism>
<dbReference type="Proteomes" id="UP000195897">
    <property type="component" value="Unassembled WGS sequence"/>
</dbReference>
<gene>
    <name evidence="1" type="ORF">B5F17_13970</name>
</gene>
<dbReference type="InterPro" id="IPR011664">
    <property type="entry name" value="Abi_system_AbiD/AbiF-like"/>
</dbReference>
<dbReference type="EMBL" id="NFKK01000029">
    <property type="protein sequence ID" value="OUP50477.1"/>
    <property type="molecule type" value="Genomic_DNA"/>
</dbReference>
<sequence length="328" mass="37908">MGYKSTDALMRHLRESGIQISGSKEKRQLINTGYFHGYKGYRFFNHSGIRLPFTSYREVYATIQYDSQLKTLLYGKMMFIETAIKSIALECIMSACNSENIQVMFDKVVSSYTNAPAHATEKQKIALQQNKLNLQNTIQSNLAQAYKASNPQITHFYHNANHTNVPLWALFEILTMGDFGCLLSRLTFQVRDDISRKIGIDTLGNNDTNRELVYKYIYTLKDLRNAIAHNAVVFDTRFRKIDPTHAMKTCLQHEIGLPYVNFKTIGDYVILMCYYLKRLELPKSEINAFIRDFEKIVEDYRKSVNRNVAAKVIHPDLPSRIAILKKFL</sequence>
<evidence type="ECO:0000313" key="2">
    <source>
        <dbReference type="Proteomes" id="UP000195897"/>
    </source>
</evidence>
<dbReference type="Pfam" id="PF07751">
    <property type="entry name" value="Abi_2"/>
    <property type="match status" value="1"/>
</dbReference>
<dbReference type="AlphaFoldDB" id="A0A1Y4L100"/>
<keyword evidence="1" id="KW-0645">Protease</keyword>
<evidence type="ECO:0000313" key="1">
    <source>
        <dbReference type="EMBL" id="OUP50477.1"/>
    </source>
</evidence>
<keyword evidence="1" id="KW-0378">Hydrolase</keyword>
<name>A0A1Y4L100_9FIRM</name>
<dbReference type="RefSeq" id="WP_087374806.1">
    <property type="nucleotide sequence ID" value="NZ_NFKK01000029.1"/>
</dbReference>
<proteinExistence type="predicted"/>
<comment type="caution">
    <text evidence="1">The sequence shown here is derived from an EMBL/GenBank/DDBJ whole genome shotgun (WGS) entry which is preliminary data.</text>
</comment>
<dbReference type="GO" id="GO:0008233">
    <property type="term" value="F:peptidase activity"/>
    <property type="evidence" value="ECO:0007669"/>
    <property type="project" value="UniProtKB-KW"/>
</dbReference>
<protein>
    <submittedName>
        <fullName evidence="1">CAAX protease</fullName>
    </submittedName>
</protein>
<dbReference type="GO" id="GO:0006508">
    <property type="term" value="P:proteolysis"/>
    <property type="evidence" value="ECO:0007669"/>
    <property type="project" value="UniProtKB-KW"/>
</dbReference>
<reference evidence="2" key="1">
    <citation type="submission" date="2017-04" db="EMBL/GenBank/DDBJ databases">
        <title>Function of individual gut microbiota members based on whole genome sequencing of pure cultures obtained from chicken caecum.</title>
        <authorList>
            <person name="Medvecky M."/>
            <person name="Cejkova D."/>
            <person name="Polansky O."/>
            <person name="Karasova D."/>
            <person name="Kubasova T."/>
            <person name="Cizek A."/>
            <person name="Rychlik I."/>
        </authorList>
    </citation>
    <scope>NUCLEOTIDE SEQUENCE [LARGE SCALE GENOMIC DNA]</scope>
    <source>
        <strain evidence="2">An180</strain>
    </source>
</reference>